<dbReference type="AlphaFoldDB" id="A0A9D9DLE0"/>
<accession>A0A9D9DLE0</accession>
<keyword evidence="2" id="KW-1003">Cell membrane</keyword>
<name>A0A9D9DLE0_9BACT</name>
<comment type="caution">
    <text evidence="8">The sequence shown here is derived from an EMBL/GenBank/DDBJ whole genome shotgun (WGS) entry which is preliminary data.</text>
</comment>
<dbReference type="InterPro" id="IPR052027">
    <property type="entry name" value="PspC"/>
</dbReference>
<evidence type="ECO:0000256" key="2">
    <source>
        <dbReference type="ARBA" id="ARBA00022475"/>
    </source>
</evidence>
<proteinExistence type="predicted"/>
<dbReference type="PANTHER" id="PTHR33885">
    <property type="entry name" value="PHAGE SHOCK PROTEIN C"/>
    <property type="match status" value="1"/>
</dbReference>
<comment type="subcellular location">
    <subcellularLocation>
        <location evidence="1">Cell membrane</location>
        <topology evidence="1">Single-pass membrane protein</topology>
    </subcellularLocation>
</comment>
<evidence type="ECO:0000256" key="6">
    <source>
        <dbReference type="SAM" id="Phobius"/>
    </source>
</evidence>
<evidence type="ECO:0000313" key="8">
    <source>
        <dbReference type="EMBL" id="MBO8429177.1"/>
    </source>
</evidence>
<keyword evidence="5 6" id="KW-0472">Membrane</keyword>
<keyword evidence="4 6" id="KW-1133">Transmembrane helix</keyword>
<reference evidence="8" key="1">
    <citation type="submission" date="2020-10" db="EMBL/GenBank/DDBJ databases">
        <authorList>
            <person name="Gilroy R."/>
        </authorList>
    </citation>
    <scope>NUCLEOTIDE SEQUENCE</scope>
    <source>
        <strain evidence="8">15467</strain>
    </source>
</reference>
<sequence>MKKVLNVAIAGKGFVIDEDAYAKLNNYLEKFKSSANMGYQAKELMDDIEERIAELFSQHITDYKNVVSIELVNQVISQLGMPDGSAFTEDDKKTAETAAPEIRPARKFYRNPDGKTIGGVCTGLSTYFNIDVTIIRIIFIICLIAGLAGFWIYIILWIIAPLAKSAAQKCEMYGLPITAENLKRFTTAKN</sequence>
<evidence type="ECO:0000259" key="7">
    <source>
        <dbReference type="Pfam" id="PF04024"/>
    </source>
</evidence>
<dbReference type="Proteomes" id="UP000823635">
    <property type="component" value="Unassembled WGS sequence"/>
</dbReference>
<evidence type="ECO:0000256" key="5">
    <source>
        <dbReference type="ARBA" id="ARBA00023136"/>
    </source>
</evidence>
<evidence type="ECO:0000256" key="4">
    <source>
        <dbReference type="ARBA" id="ARBA00022989"/>
    </source>
</evidence>
<dbReference type="InterPro" id="IPR007168">
    <property type="entry name" value="Phageshock_PspC_N"/>
</dbReference>
<dbReference type="PANTHER" id="PTHR33885:SF3">
    <property type="entry name" value="PHAGE SHOCK PROTEIN C"/>
    <property type="match status" value="1"/>
</dbReference>
<dbReference type="EMBL" id="JADINB010000102">
    <property type="protein sequence ID" value="MBO8429177.1"/>
    <property type="molecule type" value="Genomic_DNA"/>
</dbReference>
<feature type="domain" description="Phage shock protein PspC N-terminal" evidence="7">
    <location>
        <begin position="106"/>
        <end position="162"/>
    </location>
</feature>
<evidence type="ECO:0000313" key="9">
    <source>
        <dbReference type="Proteomes" id="UP000823635"/>
    </source>
</evidence>
<keyword evidence="3 6" id="KW-0812">Transmembrane</keyword>
<dbReference type="GO" id="GO:0005886">
    <property type="term" value="C:plasma membrane"/>
    <property type="evidence" value="ECO:0007669"/>
    <property type="project" value="UniProtKB-SubCell"/>
</dbReference>
<organism evidence="8 9">
    <name type="scientific">Candidatus Egerieousia excrementavium</name>
    <dbReference type="NCBI Taxonomy" id="2840778"/>
    <lineage>
        <taxon>Bacteria</taxon>
        <taxon>Pseudomonadati</taxon>
        <taxon>Bacteroidota</taxon>
        <taxon>Bacteroidia</taxon>
        <taxon>Bacteroidales</taxon>
        <taxon>Candidatus Egerieousia</taxon>
    </lineage>
</organism>
<reference evidence="8" key="2">
    <citation type="journal article" date="2021" name="PeerJ">
        <title>Extensive microbial diversity within the chicken gut microbiome revealed by metagenomics and culture.</title>
        <authorList>
            <person name="Gilroy R."/>
            <person name="Ravi A."/>
            <person name="Getino M."/>
            <person name="Pursley I."/>
            <person name="Horton D.L."/>
            <person name="Alikhan N.F."/>
            <person name="Baker D."/>
            <person name="Gharbi K."/>
            <person name="Hall N."/>
            <person name="Watson M."/>
            <person name="Adriaenssens E.M."/>
            <person name="Foster-Nyarko E."/>
            <person name="Jarju S."/>
            <person name="Secka A."/>
            <person name="Antonio M."/>
            <person name="Oren A."/>
            <person name="Chaudhuri R.R."/>
            <person name="La Ragione R."/>
            <person name="Hildebrand F."/>
            <person name="Pallen M.J."/>
        </authorList>
    </citation>
    <scope>NUCLEOTIDE SEQUENCE</scope>
    <source>
        <strain evidence="8">15467</strain>
    </source>
</reference>
<evidence type="ECO:0000256" key="3">
    <source>
        <dbReference type="ARBA" id="ARBA00022692"/>
    </source>
</evidence>
<protein>
    <submittedName>
        <fullName evidence="8">PspC domain-containing protein</fullName>
    </submittedName>
</protein>
<feature type="transmembrane region" description="Helical" evidence="6">
    <location>
        <begin position="134"/>
        <end position="159"/>
    </location>
</feature>
<evidence type="ECO:0000256" key="1">
    <source>
        <dbReference type="ARBA" id="ARBA00004162"/>
    </source>
</evidence>
<gene>
    <name evidence="8" type="ORF">IAC68_04515</name>
</gene>
<dbReference type="Pfam" id="PF04024">
    <property type="entry name" value="PspC"/>
    <property type="match status" value="1"/>
</dbReference>